<dbReference type="EMBL" id="QMDV01000001">
    <property type="protein sequence ID" value="RAU83594.1"/>
    <property type="molecule type" value="Genomic_DNA"/>
</dbReference>
<dbReference type="Proteomes" id="UP000251692">
    <property type="component" value="Unassembled WGS sequence"/>
</dbReference>
<name>A0A364RH48_9BACT</name>
<accession>A0A364RH48</accession>
<dbReference type="RefSeq" id="WP_112303632.1">
    <property type="nucleotide sequence ID" value="NZ_QMDV01000001.1"/>
</dbReference>
<keyword evidence="3" id="KW-1185">Reference proteome</keyword>
<gene>
    <name evidence="2" type="ORF">DP923_00505</name>
</gene>
<keyword evidence="1" id="KW-0732">Signal</keyword>
<reference evidence="2 3" key="2">
    <citation type="submission" date="2018-07" db="EMBL/GenBank/DDBJ databases">
        <title>Pontibacter sp. 2b14 genomic sequence and assembly.</title>
        <authorList>
            <person name="Du Z.-J."/>
        </authorList>
    </citation>
    <scope>NUCLEOTIDE SEQUENCE [LARGE SCALE GENOMIC DNA]</scope>
    <source>
        <strain evidence="2 3">2b14</strain>
    </source>
</reference>
<comment type="caution">
    <text evidence="2">The sequence shown here is derived from an EMBL/GenBank/DDBJ whole genome shotgun (WGS) entry which is preliminary data.</text>
</comment>
<protein>
    <submittedName>
        <fullName evidence="2">Uncharacterized protein</fullName>
    </submittedName>
</protein>
<proteinExistence type="predicted"/>
<feature type="chain" id="PRO_5016628100" evidence="1">
    <location>
        <begin position="22"/>
        <end position="109"/>
    </location>
</feature>
<organism evidence="2 3">
    <name type="scientific">Pontibacter arcticus</name>
    <dbReference type="NCBI Taxonomy" id="2080288"/>
    <lineage>
        <taxon>Bacteria</taxon>
        <taxon>Pseudomonadati</taxon>
        <taxon>Bacteroidota</taxon>
        <taxon>Cytophagia</taxon>
        <taxon>Cytophagales</taxon>
        <taxon>Hymenobacteraceae</taxon>
        <taxon>Pontibacter</taxon>
    </lineage>
</organism>
<evidence type="ECO:0000313" key="2">
    <source>
        <dbReference type="EMBL" id="RAU83594.1"/>
    </source>
</evidence>
<dbReference type="AlphaFoldDB" id="A0A364RH48"/>
<sequence>MKRLCTAVFSLLLAACSTSPSSDFVREKTKQQINEFYTQTEVQAYTPVFYSDLDTAQYVTETDGTITKLSGYVIHNYKAKATDGSFRNYTDTFDIDVFKEQVVVIPRGY</sequence>
<dbReference type="PROSITE" id="PS51257">
    <property type="entry name" value="PROKAR_LIPOPROTEIN"/>
    <property type="match status" value="1"/>
</dbReference>
<feature type="signal peptide" evidence="1">
    <location>
        <begin position="1"/>
        <end position="21"/>
    </location>
</feature>
<evidence type="ECO:0000256" key="1">
    <source>
        <dbReference type="SAM" id="SignalP"/>
    </source>
</evidence>
<reference evidence="2 3" key="1">
    <citation type="submission" date="2018-06" db="EMBL/GenBank/DDBJ databases">
        <authorList>
            <person name="Liu Z.-W."/>
        </authorList>
    </citation>
    <scope>NUCLEOTIDE SEQUENCE [LARGE SCALE GENOMIC DNA]</scope>
    <source>
        <strain evidence="2 3">2b14</strain>
    </source>
</reference>
<evidence type="ECO:0000313" key="3">
    <source>
        <dbReference type="Proteomes" id="UP000251692"/>
    </source>
</evidence>